<evidence type="ECO:0000256" key="1">
    <source>
        <dbReference type="ARBA" id="ARBA00022723"/>
    </source>
</evidence>
<organism evidence="4 5">
    <name type="scientific">Rhodovibrio sodomensis</name>
    <dbReference type="NCBI Taxonomy" id="1088"/>
    <lineage>
        <taxon>Bacteria</taxon>
        <taxon>Pseudomonadati</taxon>
        <taxon>Pseudomonadota</taxon>
        <taxon>Alphaproteobacteria</taxon>
        <taxon>Rhodospirillales</taxon>
        <taxon>Rhodovibrionaceae</taxon>
        <taxon>Rhodovibrio</taxon>
    </lineage>
</organism>
<dbReference type="SUPFAM" id="SSF52768">
    <property type="entry name" value="Arginase/deacetylase"/>
    <property type="match status" value="1"/>
</dbReference>
<dbReference type="RefSeq" id="WP_200339277.1">
    <property type="nucleotide sequence ID" value="NZ_NRRL01000005.1"/>
</dbReference>
<dbReference type="Gene3D" id="3.40.800.10">
    <property type="entry name" value="Ureohydrolase domain"/>
    <property type="match status" value="1"/>
</dbReference>
<keyword evidence="1" id="KW-0479">Metal-binding</keyword>
<accession>A0ABS1DBW3</accession>
<evidence type="ECO:0000256" key="3">
    <source>
        <dbReference type="PROSITE-ProRule" id="PRU00742"/>
    </source>
</evidence>
<dbReference type="PANTHER" id="PTHR11358">
    <property type="entry name" value="ARGINASE/AGMATINASE"/>
    <property type="match status" value="1"/>
</dbReference>
<keyword evidence="2" id="KW-0378">Hydrolase</keyword>
<gene>
    <name evidence="4" type="ORF">CKO28_04020</name>
</gene>
<dbReference type="PANTHER" id="PTHR11358:SF26">
    <property type="entry name" value="GUANIDINO ACID HYDROLASE, MITOCHONDRIAL"/>
    <property type="match status" value="1"/>
</dbReference>
<comment type="similarity">
    <text evidence="3">Belongs to the arginase family.</text>
</comment>
<name>A0ABS1DBW3_9PROT</name>
<evidence type="ECO:0000313" key="4">
    <source>
        <dbReference type="EMBL" id="MBK1667208.1"/>
    </source>
</evidence>
<dbReference type="EMBL" id="NRRL01000005">
    <property type="protein sequence ID" value="MBK1667208.1"/>
    <property type="molecule type" value="Genomic_DNA"/>
</dbReference>
<sequence length="412" mass="44721">MLPHDLRHGRRSTRRAGLAAAVPTGARRHHPDFDALNGRGWKAAQAEGELGDTAWRRELEWAKEMGLPGSGSLDDRDIPTFARGELPHFAGINTFLKAPYVENVRDVAHYDAAVLGVPFDGGTTYRPGTRFGPQGMRRISALYTPYNYELGVDLREQMTLCDAGDVFTIPANIEKSFDQITRGVGHVSGTGALPIILGGDHSIGFPCVRGIAANTSKRIGIIHFDRHLDIQAKDLDERMHTTPWYWATELDNVPATNLVQLGIGGWQVPRPGVEEARRRRTNVLTMADIEELGVDRTAEIALELAWQDADAVYVSFDIDSVDCGFVPGTGWPEPGGFLPREALALLGKVCAPGICGLEIVEVSPPYDTSDITALLGTRVAVEALGSMVAHGTLGRHRAVLDKPAGWQAAVPE</sequence>
<protein>
    <submittedName>
        <fullName evidence="4">Agmatinase</fullName>
    </submittedName>
</protein>
<dbReference type="CDD" id="cd09990">
    <property type="entry name" value="Agmatinase-like"/>
    <property type="match status" value="1"/>
</dbReference>
<dbReference type="Pfam" id="PF00491">
    <property type="entry name" value="Arginase"/>
    <property type="match status" value="1"/>
</dbReference>
<reference evidence="4 5" key="1">
    <citation type="journal article" date="2020" name="Microorganisms">
        <title>Osmotic Adaptation and Compatible Solute Biosynthesis of Phototrophic Bacteria as Revealed from Genome Analyses.</title>
        <authorList>
            <person name="Imhoff J.F."/>
            <person name="Rahn T."/>
            <person name="Kunzel S."/>
            <person name="Keller A."/>
            <person name="Neulinger S.C."/>
        </authorList>
    </citation>
    <scope>NUCLEOTIDE SEQUENCE [LARGE SCALE GENOMIC DNA]</scope>
    <source>
        <strain evidence="4 5">DSM 9895</strain>
    </source>
</reference>
<evidence type="ECO:0000313" key="5">
    <source>
        <dbReference type="Proteomes" id="UP001296873"/>
    </source>
</evidence>
<dbReference type="PROSITE" id="PS51409">
    <property type="entry name" value="ARGINASE_2"/>
    <property type="match status" value="1"/>
</dbReference>
<dbReference type="InterPro" id="IPR023696">
    <property type="entry name" value="Ureohydrolase_dom_sf"/>
</dbReference>
<dbReference type="InterPro" id="IPR006035">
    <property type="entry name" value="Ureohydrolase"/>
</dbReference>
<dbReference type="PRINTS" id="PR00116">
    <property type="entry name" value="ARGINASE"/>
</dbReference>
<dbReference type="Proteomes" id="UP001296873">
    <property type="component" value="Unassembled WGS sequence"/>
</dbReference>
<comment type="caution">
    <text evidence="4">The sequence shown here is derived from an EMBL/GenBank/DDBJ whole genome shotgun (WGS) entry which is preliminary data.</text>
</comment>
<evidence type="ECO:0000256" key="2">
    <source>
        <dbReference type="ARBA" id="ARBA00022801"/>
    </source>
</evidence>
<keyword evidence="5" id="KW-1185">Reference proteome</keyword>
<proteinExistence type="inferred from homology"/>